<dbReference type="SUPFAM" id="SSF56219">
    <property type="entry name" value="DNase I-like"/>
    <property type="match status" value="1"/>
</dbReference>
<feature type="domain" description="Reverse transcriptase" evidence="1">
    <location>
        <begin position="404"/>
        <end position="675"/>
    </location>
</feature>
<dbReference type="InterPro" id="IPR000477">
    <property type="entry name" value="RT_dom"/>
</dbReference>
<dbReference type="GO" id="GO:0071897">
    <property type="term" value="P:DNA biosynthetic process"/>
    <property type="evidence" value="ECO:0007669"/>
    <property type="project" value="UniProtKB-ARBA"/>
</dbReference>
<dbReference type="GO" id="GO:0042575">
    <property type="term" value="C:DNA polymerase complex"/>
    <property type="evidence" value="ECO:0007669"/>
    <property type="project" value="UniProtKB-ARBA"/>
</dbReference>
<evidence type="ECO:0008006" key="5">
    <source>
        <dbReference type="Google" id="ProtNLM"/>
    </source>
</evidence>
<sequence>MRSKQHWRDLTTVRLRKEPSAGLSDVVLASAYLPGDADIPTPELAALVEHCERQGLELIISVDSNAHHALWGSKDNNQRGEDFVSFLLATNLNVMNKGSEPTFVTSRSQTIIDLTLATEHASEYISEWHVSDDVSCSDHRWIKYNLMVTLTPPEPRRNPRKMDRGRYEIQTAQKLKSVQLPDNHEHTTAIDNHINQVTNCLITSFEQTCPLSTPKARHFHKKHWWGPELEKLRRKVRKLFNRARNTRAEHHWDAYKQAQYHYKKRIRFRKRECWRRFCTNIETNSQANRVKSILCSEPMHTLGCLKKPDGTYTKTDLETSELLITTHFPGCQIKETVTWEEELRTSPETVDWNTAKEIITHDKVIWAINSFLPYKSAGLDGIFPGLLRWSDKKLIDHLVSIYRSCLAYRYTPKVWREVKVVFIPKPGKGDYSQPKSFRPISLTSFLLKVLERLIDRELRSTTLVEQPLNPNQHAYSTGKSTDSALHKVISYIEGNLHHKISTLGAFIDIEGAFDKTKFTSISRALYKHGVNNTVAGWIDNMLKYRAIQITVNETTRGVVARGCPQGGVLSPLLWNIVIDELITLLNDRKFLTVGYADDLTILISGPFESAVCDRMRAALRVVEQWCTDHELTVNPAKTELLMFTNKRNLGNLRLPKLFGTSLALTKEVKYLGVILDNKLLWNRHLDSKINKASIILCQCKRLLGKSWGLSPKITSWLYKTIVRPIITYGAVTWWQRTELTTVKNKLQRFQRIACSAITGCMRTAPTAALEVMLGLAPLDLFIQQEAAMSAIRLKHLGLWCSQEGPHNELWSSLLCYEPLIAAPCDRTPKQHIFERKYHIQLCETERDQSGTGEVRIYTDGSKMGSGTGAGVYSQDLNIKLSITLGQHSSIFQCECVAITHAATAVLSKDIKDYNIRILTDSMAVLKALGSSSTNSSLIYECHQTLERLASFNRVILQWIKGHSESHGNDAADELARQGSNTKVAGPTILLPLPFGQLRSWVRQRTREAHNARWANQTGCRQSRMVLTEVSPNLSSRLLSLNRIDIRIVVGTITGHMALNHQLFIMNATDSPLCRGCLVAEETAAHVILECEGVATHRANILKEVRTLREACERPRRLLSFWKELGWLN</sequence>
<dbReference type="InterPro" id="IPR036691">
    <property type="entry name" value="Endo/exonu/phosph_ase_sf"/>
</dbReference>
<dbReference type="PANTHER" id="PTHR33481:SF1">
    <property type="entry name" value="ENDONUCLEASE_EXONUCLEASE_PHOSPHATASE DOMAIN-CONTAINING PROTEIN-RELATED"/>
    <property type="match status" value="1"/>
</dbReference>
<dbReference type="GO" id="GO:0003676">
    <property type="term" value="F:nucleic acid binding"/>
    <property type="evidence" value="ECO:0007669"/>
    <property type="project" value="InterPro"/>
</dbReference>
<dbReference type="SUPFAM" id="SSF53098">
    <property type="entry name" value="Ribonuclease H-like"/>
    <property type="match status" value="1"/>
</dbReference>
<dbReference type="GO" id="GO:0004523">
    <property type="term" value="F:RNA-DNA hybrid ribonuclease activity"/>
    <property type="evidence" value="ECO:0007669"/>
    <property type="project" value="InterPro"/>
</dbReference>
<dbReference type="Pfam" id="PF00078">
    <property type="entry name" value="RVT_1"/>
    <property type="match status" value="1"/>
</dbReference>
<gene>
    <name evidence="3" type="ORF">EEDITHA_LOCUS512</name>
</gene>
<dbReference type="PANTHER" id="PTHR33481">
    <property type="entry name" value="REVERSE TRANSCRIPTASE"/>
    <property type="match status" value="1"/>
</dbReference>
<dbReference type="AlphaFoldDB" id="A0AAU9TAN5"/>
<dbReference type="Proteomes" id="UP001153954">
    <property type="component" value="Unassembled WGS sequence"/>
</dbReference>
<dbReference type="InterPro" id="IPR005135">
    <property type="entry name" value="Endo/exonuclease/phosphatase"/>
</dbReference>
<organism evidence="3 4">
    <name type="scientific">Euphydryas editha</name>
    <name type="common">Edith's checkerspot</name>
    <dbReference type="NCBI Taxonomy" id="104508"/>
    <lineage>
        <taxon>Eukaryota</taxon>
        <taxon>Metazoa</taxon>
        <taxon>Ecdysozoa</taxon>
        <taxon>Arthropoda</taxon>
        <taxon>Hexapoda</taxon>
        <taxon>Insecta</taxon>
        <taxon>Pterygota</taxon>
        <taxon>Neoptera</taxon>
        <taxon>Endopterygota</taxon>
        <taxon>Lepidoptera</taxon>
        <taxon>Glossata</taxon>
        <taxon>Ditrysia</taxon>
        <taxon>Papilionoidea</taxon>
        <taxon>Nymphalidae</taxon>
        <taxon>Nymphalinae</taxon>
        <taxon>Euphydryas</taxon>
    </lineage>
</organism>
<dbReference type="CDD" id="cd09276">
    <property type="entry name" value="Rnase_HI_RT_non_LTR"/>
    <property type="match status" value="1"/>
</dbReference>
<evidence type="ECO:0000259" key="1">
    <source>
        <dbReference type="PROSITE" id="PS50878"/>
    </source>
</evidence>
<dbReference type="InterPro" id="IPR002156">
    <property type="entry name" value="RNaseH_domain"/>
</dbReference>
<name>A0AAU9TAN5_EUPED</name>
<evidence type="ECO:0000313" key="3">
    <source>
        <dbReference type="EMBL" id="CAH2083891.1"/>
    </source>
</evidence>
<dbReference type="CDD" id="cd01650">
    <property type="entry name" value="RT_nLTR_like"/>
    <property type="match status" value="1"/>
</dbReference>
<dbReference type="Pfam" id="PF14529">
    <property type="entry name" value="Exo_endo_phos_2"/>
    <property type="match status" value="1"/>
</dbReference>
<accession>A0AAU9TAN5</accession>
<dbReference type="Gene3D" id="3.60.10.10">
    <property type="entry name" value="Endonuclease/exonuclease/phosphatase"/>
    <property type="match status" value="1"/>
</dbReference>
<reference evidence="3" key="1">
    <citation type="submission" date="2022-03" db="EMBL/GenBank/DDBJ databases">
        <authorList>
            <person name="Tunstrom K."/>
        </authorList>
    </citation>
    <scope>NUCLEOTIDE SEQUENCE</scope>
</reference>
<evidence type="ECO:0000259" key="2">
    <source>
        <dbReference type="PROSITE" id="PS50879"/>
    </source>
</evidence>
<dbReference type="InterPro" id="IPR012337">
    <property type="entry name" value="RNaseH-like_sf"/>
</dbReference>
<dbReference type="InterPro" id="IPR043502">
    <property type="entry name" value="DNA/RNA_pol_sf"/>
</dbReference>
<evidence type="ECO:0000313" key="4">
    <source>
        <dbReference type="Proteomes" id="UP001153954"/>
    </source>
</evidence>
<dbReference type="PROSITE" id="PS50879">
    <property type="entry name" value="RNASE_H_1"/>
    <property type="match status" value="1"/>
</dbReference>
<keyword evidence="4" id="KW-1185">Reference proteome</keyword>
<protein>
    <recommendedName>
        <fullName evidence="5">Retrovirus-related Pol polyprotein from type-1 retrotransposable element R1</fullName>
    </recommendedName>
</protein>
<dbReference type="InterPro" id="IPR036397">
    <property type="entry name" value="RNaseH_sf"/>
</dbReference>
<dbReference type="Pfam" id="PF00075">
    <property type="entry name" value="RNase_H"/>
    <property type="match status" value="1"/>
</dbReference>
<dbReference type="PROSITE" id="PS50878">
    <property type="entry name" value="RT_POL"/>
    <property type="match status" value="1"/>
</dbReference>
<dbReference type="Gene3D" id="3.30.420.10">
    <property type="entry name" value="Ribonuclease H-like superfamily/Ribonuclease H"/>
    <property type="match status" value="1"/>
</dbReference>
<feature type="domain" description="RNase H type-1" evidence="2">
    <location>
        <begin position="850"/>
        <end position="980"/>
    </location>
</feature>
<dbReference type="SUPFAM" id="SSF56672">
    <property type="entry name" value="DNA/RNA polymerases"/>
    <property type="match status" value="1"/>
</dbReference>
<proteinExistence type="predicted"/>
<comment type="caution">
    <text evidence="3">The sequence shown here is derived from an EMBL/GenBank/DDBJ whole genome shotgun (WGS) entry which is preliminary data.</text>
</comment>
<dbReference type="EMBL" id="CAKOGL010000002">
    <property type="protein sequence ID" value="CAH2083891.1"/>
    <property type="molecule type" value="Genomic_DNA"/>
</dbReference>